<sequence>MRLTNLSTLEFHVDQLYYKLDLSWAVTSSSMLHPNCTSTVLRPFTLRKNRLQAEMIIVVLQKNRAKDLS</sequence>
<organism evidence="1 2">
    <name type="scientific">Ataeniobius toweri</name>
    <dbReference type="NCBI Taxonomy" id="208326"/>
    <lineage>
        <taxon>Eukaryota</taxon>
        <taxon>Metazoa</taxon>
        <taxon>Chordata</taxon>
        <taxon>Craniata</taxon>
        <taxon>Vertebrata</taxon>
        <taxon>Euteleostomi</taxon>
        <taxon>Actinopterygii</taxon>
        <taxon>Neopterygii</taxon>
        <taxon>Teleostei</taxon>
        <taxon>Neoteleostei</taxon>
        <taxon>Acanthomorphata</taxon>
        <taxon>Ovalentaria</taxon>
        <taxon>Atherinomorphae</taxon>
        <taxon>Cyprinodontiformes</taxon>
        <taxon>Goodeidae</taxon>
        <taxon>Ataeniobius</taxon>
    </lineage>
</organism>
<keyword evidence="2" id="KW-1185">Reference proteome</keyword>
<protein>
    <submittedName>
        <fullName evidence="1">Uncharacterized protein</fullName>
    </submittedName>
</protein>
<reference evidence="1 2" key="1">
    <citation type="submission" date="2021-07" db="EMBL/GenBank/DDBJ databases">
        <authorList>
            <person name="Palmer J.M."/>
        </authorList>
    </citation>
    <scope>NUCLEOTIDE SEQUENCE [LARGE SCALE GENOMIC DNA]</scope>
    <source>
        <strain evidence="1 2">AT_MEX2019</strain>
        <tissue evidence="1">Muscle</tissue>
    </source>
</reference>
<evidence type="ECO:0000313" key="2">
    <source>
        <dbReference type="Proteomes" id="UP001345963"/>
    </source>
</evidence>
<proteinExistence type="predicted"/>
<gene>
    <name evidence="1" type="ORF">ATANTOWER_022547</name>
</gene>
<name>A0ABU7A800_9TELE</name>
<dbReference type="EMBL" id="JAHUTI010004933">
    <property type="protein sequence ID" value="MED6234117.1"/>
    <property type="molecule type" value="Genomic_DNA"/>
</dbReference>
<evidence type="ECO:0000313" key="1">
    <source>
        <dbReference type="EMBL" id="MED6234117.1"/>
    </source>
</evidence>
<comment type="caution">
    <text evidence="1">The sequence shown here is derived from an EMBL/GenBank/DDBJ whole genome shotgun (WGS) entry which is preliminary data.</text>
</comment>
<accession>A0ABU7A800</accession>
<dbReference type="Proteomes" id="UP001345963">
    <property type="component" value="Unassembled WGS sequence"/>
</dbReference>